<dbReference type="EMBL" id="JAXQNN010000002">
    <property type="protein sequence ID" value="MDZ5711664.1"/>
    <property type="molecule type" value="Genomic_DNA"/>
</dbReference>
<reference evidence="1 2" key="1">
    <citation type="submission" date="2023-12" db="EMBL/GenBank/DDBJ databases">
        <title>Jeotgalibacillus haloalkaliphilus sp. nov., a novel salt-tolerant bacteria, isolated from the estuary of the Fenhe River into the Yellow River.</title>
        <authorList>
            <person name="Li Y."/>
        </authorList>
    </citation>
    <scope>NUCLEOTIDE SEQUENCE [LARGE SCALE GENOMIC DNA]</scope>
    <source>
        <strain evidence="1 2">HH7-29</strain>
    </source>
</reference>
<comment type="caution">
    <text evidence="1">The sequence shown here is derived from an EMBL/GenBank/DDBJ whole genome shotgun (WGS) entry which is preliminary data.</text>
</comment>
<sequence length="116" mass="13681">MVDAAHYLQIYDPELIYSWTPREFKNFIKGAQHRMIDDYEKMAKSAFYHRYAMNAKNAKEKKLFDADKARKRLDAGSEDWKDSRKPSVSIDKYRKAKEAMDKYMKSISKEGKADEA</sequence>
<protein>
    <submittedName>
        <fullName evidence="1">Uncharacterized protein</fullName>
    </submittedName>
</protein>
<proteinExistence type="predicted"/>
<keyword evidence="2" id="KW-1185">Reference proteome</keyword>
<organism evidence="1 2">
    <name type="scientific">Jeotgalibacillus haloalkalitolerans</name>
    <dbReference type="NCBI Taxonomy" id="3104292"/>
    <lineage>
        <taxon>Bacteria</taxon>
        <taxon>Bacillati</taxon>
        <taxon>Bacillota</taxon>
        <taxon>Bacilli</taxon>
        <taxon>Bacillales</taxon>
        <taxon>Caryophanaceae</taxon>
        <taxon>Jeotgalibacillus</taxon>
    </lineage>
</organism>
<gene>
    <name evidence="1" type="ORF">UFB30_05470</name>
</gene>
<dbReference type="Proteomes" id="UP001292084">
    <property type="component" value="Unassembled WGS sequence"/>
</dbReference>
<accession>A0ABU5KK75</accession>
<name>A0ABU5KK75_9BACL</name>
<evidence type="ECO:0000313" key="2">
    <source>
        <dbReference type="Proteomes" id="UP001292084"/>
    </source>
</evidence>
<evidence type="ECO:0000313" key="1">
    <source>
        <dbReference type="EMBL" id="MDZ5711664.1"/>
    </source>
</evidence>